<dbReference type="GO" id="GO:0004364">
    <property type="term" value="F:glutathione transferase activity"/>
    <property type="evidence" value="ECO:0007669"/>
    <property type="project" value="UniProtKB-EC"/>
</dbReference>
<dbReference type="InterPro" id="IPR036282">
    <property type="entry name" value="Glutathione-S-Trfase_C_sf"/>
</dbReference>
<dbReference type="GO" id="GO:0005737">
    <property type="term" value="C:cytoplasm"/>
    <property type="evidence" value="ECO:0007669"/>
    <property type="project" value="TreeGrafter"/>
</dbReference>
<evidence type="ECO:0000313" key="8">
    <source>
        <dbReference type="EMBL" id="CAI9265130.1"/>
    </source>
</evidence>
<keyword evidence="3" id="KW-0808">Transferase</keyword>
<dbReference type="Gene3D" id="1.10.287.1060">
    <property type="entry name" value="ESAT-6-like"/>
    <property type="match status" value="1"/>
</dbReference>
<evidence type="ECO:0000259" key="6">
    <source>
        <dbReference type="PROSITE" id="PS50404"/>
    </source>
</evidence>
<dbReference type="PROSITE" id="PS50405">
    <property type="entry name" value="GST_CTER"/>
    <property type="match status" value="1"/>
</dbReference>
<dbReference type="CDD" id="cd03185">
    <property type="entry name" value="GST_C_Tau"/>
    <property type="match status" value="1"/>
</dbReference>
<dbReference type="SUPFAM" id="SSF52833">
    <property type="entry name" value="Thioredoxin-like"/>
    <property type="match status" value="1"/>
</dbReference>
<dbReference type="Proteomes" id="UP001177003">
    <property type="component" value="Chromosome 0"/>
</dbReference>
<feature type="domain" description="GST C-terminal" evidence="7">
    <location>
        <begin position="97"/>
        <end position="230"/>
    </location>
</feature>
<dbReference type="GO" id="GO:0006749">
    <property type="term" value="P:glutathione metabolic process"/>
    <property type="evidence" value="ECO:0007669"/>
    <property type="project" value="InterPro"/>
</dbReference>
<dbReference type="InterPro" id="IPR045073">
    <property type="entry name" value="Omega/Tau-like"/>
</dbReference>
<feature type="domain" description="GST N-terminal" evidence="6">
    <location>
        <begin position="11"/>
        <end position="91"/>
    </location>
</feature>
<dbReference type="InterPro" id="IPR010987">
    <property type="entry name" value="Glutathione-S-Trfase_C-like"/>
</dbReference>
<dbReference type="PANTHER" id="PTHR11260:SF761">
    <property type="entry name" value="GLUTATHIONE S-TRANSFERASE"/>
    <property type="match status" value="1"/>
</dbReference>
<evidence type="ECO:0000256" key="1">
    <source>
        <dbReference type="ARBA" id="ARBA00012452"/>
    </source>
</evidence>
<reference evidence="8" key="1">
    <citation type="submission" date="2023-04" db="EMBL/GenBank/DDBJ databases">
        <authorList>
            <person name="Vijverberg K."/>
            <person name="Xiong W."/>
            <person name="Schranz E."/>
        </authorList>
    </citation>
    <scope>NUCLEOTIDE SEQUENCE</scope>
</reference>
<dbReference type="Pfam" id="PF13417">
    <property type="entry name" value="GST_N_3"/>
    <property type="match status" value="1"/>
</dbReference>
<keyword evidence="2" id="KW-0216">Detoxification</keyword>
<organism evidence="8 9">
    <name type="scientific">Lactuca saligna</name>
    <name type="common">Willowleaf lettuce</name>
    <dbReference type="NCBI Taxonomy" id="75948"/>
    <lineage>
        <taxon>Eukaryota</taxon>
        <taxon>Viridiplantae</taxon>
        <taxon>Streptophyta</taxon>
        <taxon>Embryophyta</taxon>
        <taxon>Tracheophyta</taxon>
        <taxon>Spermatophyta</taxon>
        <taxon>Magnoliopsida</taxon>
        <taxon>eudicotyledons</taxon>
        <taxon>Gunneridae</taxon>
        <taxon>Pentapetalae</taxon>
        <taxon>asterids</taxon>
        <taxon>campanulids</taxon>
        <taxon>Asterales</taxon>
        <taxon>Asteraceae</taxon>
        <taxon>Cichorioideae</taxon>
        <taxon>Cichorieae</taxon>
        <taxon>Lactucinae</taxon>
        <taxon>Lactuca</taxon>
    </lineage>
</organism>
<dbReference type="InterPro" id="IPR040079">
    <property type="entry name" value="Glutathione_S-Trfase"/>
</dbReference>
<dbReference type="AlphaFoldDB" id="A0AA35V5D2"/>
<dbReference type="SFLD" id="SFLDG01152">
    <property type="entry name" value="Main.3:_Omega-_and_Tau-like"/>
    <property type="match status" value="1"/>
</dbReference>
<evidence type="ECO:0000256" key="4">
    <source>
        <dbReference type="ARBA" id="ARBA00025743"/>
    </source>
</evidence>
<keyword evidence="9" id="KW-1185">Reference proteome</keyword>
<evidence type="ECO:0000256" key="3">
    <source>
        <dbReference type="ARBA" id="ARBA00022679"/>
    </source>
</evidence>
<dbReference type="PROSITE" id="PS50404">
    <property type="entry name" value="GST_NTER"/>
    <property type="match status" value="1"/>
</dbReference>
<dbReference type="EMBL" id="OX465086">
    <property type="protein sequence ID" value="CAI9265130.1"/>
    <property type="molecule type" value="Genomic_DNA"/>
</dbReference>
<name>A0AA35V5D2_LACSI</name>
<evidence type="ECO:0000256" key="5">
    <source>
        <dbReference type="ARBA" id="ARBA00047960"/>
    </source>
</evidence>
<comment type="similarity">
    <text evidence="4">Belongs to the GST superfamily. Tau family.</text>
</comment>
<dbReference type="InterPro" id="IPR036249">
    <property type="entry name" value="Thioredoxin-like_sf"/>
</dbReference>
<dbReference type="SFLD" id="SFLDG00358">
    <property type="entry name" value="Main_(cytGST)"/>
    <property type="match status" value="1"/>
</dbReference>
<protein>
    <recommendedName>
        <fullName evidence="1">glutathione transferase</fullName>
        <ecNumber evidence="1">2.5.1.18</ecNumber>
    </recommendedName>
</protein>
<comment type="catalytic activity">
    <reaction evidence="5">
        <text>RX + glutathione = an S-substituted glutathione + a halide anion + H(+)</text>
        <dbReference type="Rhea" id="RHEA:16437"/>
        <dbReference type="ChEBI" id="CHEBI:15378"/>
        <dbReference type="ChEBI" id="CHEBI:16042"/>
        <dbReference type="ChEBI" id="CHEBI:17792"/>
        <dbReference type="ChEBI" id="CHEBI:57925"/>
        <dbReference type="ChEBI" id="CHEBI:90779"/>
        <dbReference type="EC" id="2.5.1.18"/>
    </reaction>
</comment>
<evidence type="ECO:0000256" key="2">
    <source>
        <dbReference type="ARBA" id="ARBA00022575"/>
    </source>
</evidence>
<dbReference type="SFLD" id="SFLDS00019">
    <property type="entry name" value="Glutathione_Transferase_(cytos"/>
    <property type="match status" value="1"/>
</dbReference>
<accession>A0AA35V5D2</accession>
<evidence type="ECO:0000259" key="7">
    <source>
        <dbReference type="PROSITE" id="PS50405"/>
    </source>
</evidence>
<gene>
    <name evidence="8" type="ORF">LSALG_LOCUS5751</name>
</gene>
<dbReference type="Gene3D" id="3.40.30.10">
    <property type="entry name" value="Glutaredoxin"/>
    <property type="match status" value="1"/>
</dbReference>
<proteinExistence type="inferred from homology"/>
<evidence type="ECO:0000313" key="9">
    <source>
        <dbReference type="Proteomes" id="UP001177003"/>
    </source>
</evidence>
<dbReference type="SUPFAM" id="SSF47616">
    <property type="entry name" value="GST C-terminal domain-like"/>
    <property type="match status" value="1"/>
</dbReference>
<dbReference type="InterPro" id="IPR004045">
    <property type="entry name" value="Glutathione_S-Trfase_N"/>
</dbReference>
<dbReference type="GO" id="GO:0009407">
    <property type="term" value="P:toxin catabolic process"/>
    <property type="evidence" value="ECO:0007669"/>
    <property type="project" value="UniProtKB-ARBA"/>
</dbReference>
<dbReference type="InterPro" id="IPR045074">
    <property type="entry name" value="GST_C_Tau"/>
</dbReference>
<dbReference type="Gene3D" id="1.20.1050.10">
    <property type="match status" value="1"/>
</dbReference>
<sequence>MHQYNSMEESNQIMLLGTAASPYVNRVQFVLNLKSIKYEFIEENLACKSDLLLASNPVLKKVPVLLQANKPPLCESLIIIDYLEEIYPNVHKLLPSDPLDRAIIRFWANYMDNEVLPLYEKLRCTPHKEGKEAIIKQIIEESSLIEKTHIKFSNGKSYFGGEDVGYLDVVFGSFIGWTRFVEKHYNFKIFDLVRTPNLVEWAERMTSHEVIKDSTASTAWIALILIFTTLIDHQFNRLKHDHRSSKSLSKRKSPSRVDASSIFRCAPQSFFLFSRVGFCADCSCRSVSTTVKPLFEDGATLEMLEKKEKVLLKKSNAKVEQAKEFPRAKNKRAAVHSV</sequence>
<dbReference type="EC" id="2.5.1.18" evidence="1"/>
<dbReference type="FunFam" id="1.20.1050.10:FF:000016">
    <property type="entry name" value="Glutathione S-transferase U9"/>
    <property type="match status" value="1"/>
</dbReference>
<dbReference type="PANTHER" id="PTHR11260">
    <property type="entry name" value="GLUTATHIONE S-TRANSFERASE, GST, SUPERFAMILY, GST DOMAIN CONTAINING"/>
    <property type="match status" value="1"/>
</dbReference>